<keyword evidence="4" id="KW-0862">Zinc</keyword>
<evidence type="ECO:0000256" key="6">
    <source>
        <dbReference type="SAM" id="MobiDB-lite"/>
    </source>
</evidence>
<dbReference type="SMART" id="SM00105">
    <property type="entry name" value="ArfGap"/>
    <property type="match status" value="1"/>
</dbReference>
<evidence type="ECO:0008006" key="11">
    <source>
        <dbReference type="Google" id="ProtNLM"/>
    </source>
</evidence>
<dbReference type="SMART" id="SM00239">
    <property type="entry name" value="C2"/>
    <property type="match status" value="1"/>
</dbReference>
<dbReference type="SUPFAM" id="SSF57863">
    <property type="entry name" value="ArfGap/RecO-like zinc finger"/>
    <property type="match status" value="1"/>
</dbReference>
<dbReference type="CDD" id="cd08204">
    <property type="entry name" value="ArfGap"/>
    <property type="match status" value="1"/>
</dbReference>
<evidence type="ECO:0000313" key="10">
    <source>
        <dbReference type="Proteomes" id="UP001187192"/>
    </source>
</evidence>
<accession>A0AA88E5B8</accession>
<dbReference type="EMBL" id="BTGU01000350">
    <property type="protein sequence ID" value="GMN66655.1"/>
    <property type="molecule type" value="Genomic_DNA"/>
</dbReference>
<dbReference type="Gene3D" id="1.10.220.150">
    <property type="entry name" value="Arf GTPase activating protein"/>
    <property type="match status" value="1"/>
</dbReference>
<dbReference type="CDD" id="cd04038">
    <property type="entry name" value="C2_ArfGAP"/>
    <property type="match status" value="1"/>
</dbReference>
<keyword evidence="1" id="KW-0343">GTPase activation</keyword>
<evidence type="ECO:0000256" key="2">
    <source>
        <dbReference type="ARBA" id="ARBA00022723"/>
    </source>
</evidence>
<organism evidence="9 10">
    <name type="scientific">Ficus carica</name>
    <name type="common">Common fig</name>
    <dbReference type="NCBI Taxonomy" id="3494"/>
    <lineage>
        <taxon>Eukaryota</taxon>
        <taxon>Viridiplantae</taxon>
        <taxon>Streptophyta</taxon>
        <taxon>Embryophyta</taxon>
        <taxon>Tracheophyta</taxon>
        <taxon>Spermatophyta</taxon>
        <taxon>Magnoliopsida</taxon>
        <taxon>eudicotyledons</taxon>
        <taxon>Gunneridae</taxon>
        <taxon>Pentapetalae</taxon>
        <taxon>rosids</taxon>
        <taxon>fabids</taxon>
        <taxon>Rosales</taxon>
        <taxon>Moraceae</taxon>
        <taxon>Ficeae</taxon>
        <taxon>Ficus</taxon>
    </lineage>
</organism>
<dbReference type="GO" id="GO:0005543">
    <property type="term" value="F:phospholipid binding"/>
    <property type="evidence" value="ECO:0007669"/>
    <property type="project" value="InterPro"/>
</dbReference>
<reference evidence="9" key="1">
    <citation type="submission" date="2023-07" db="EMBL/GenBank/DDBJ databases">
        <title>draft genome sequence of fig (Ficus carica).</title>
        <authorList>
            <person name="Takahashi T."/>
            <person name="Nishimura K."/>
        </authorList>
    </citation>
    <scope>NUCLEOTIDE SEQUENCE</scope>
</reference>
<dbReference type="Proteomes" id="UP001187192">
    <property type="component" value="Unassembled WGS sequence"/>
</dbReference>
<dbReference type="InterPro" id="IPR000008">
    <property type="entry name" value="C2_dom"/>
</dbReference>
<proteinExistence type="predicted"/>
<gene>
    <name evidence="9" type="ORF">TIFTF001_035716</name>
</gene>
<dbReference type="PROSITE" id="PS50004">
    <property type="entry name" value="C2"/>
    <property type="match status" value="1"/>
</dbReference>
<name>A0AA88E5B8_FICCA</name>
<dbReference type="PROSITE" id="PS50115">
    <property type="entry name" value="ARFGAP"/>
    <property type="match status" value="1"/>
</dbReference>
<evidence type="ECO:0000259" key="8">
    <source>
        <dbReference type="PROSITE" id="PS50115"/>
    </source>
</evidence>
<evidence type="ECO:0000259" key="7">
    <source>
        <dbReference type="PROSITE" id="PS50004"/>
    </source>
</evidence>
<sequence>MEGLLDLSTTQLHNHHHHHRHHDHKDNRTSSSASAPPRSLPGSVACLYDLFRLESANSISGTQERLDGFLDQSGNRHCADCGSPDPKWVSITFGVLICIKCSGVHRSLGVHISKVLSVKLDEWTTEQVNALLTLGGNTVVNRKYEYSIPANLRKPKPDCSAEERSDFIRRKYELQQFSISADQLSCPFVPTHRRSASNGSPNITISEHDKKQYEKQATKHRSGHAFCNSWGRKDSENKTTKKCNSLAGMVEFVGLIKVNVVKGTNLAIRDVLMTSDPYVILALGHQSVKTRVIKSNLNPVWNESLMLSIPQQIPPLKVLVYDKDKFKNDDFMGEAEIDIQPLVAAAKAYEKSTIDEQMPMQLGKFKDGVIYIIEGKVRQEISLQLQNVERGILEMELECVPLTQ</sequence>
<evidence type="ECO:0000313" key="9">
    <source>
        <dbReference type="EMBL" id="GMN66655.1"/>
    </source>
</evidence>
<feature type="domain" description="Arf-GAP" evidence="8">
    <location>
        <begin position="63"/>
        <end position="185"/>
    </location>
</feature>
<feature type="domain" description="C2" evidence="7">
    <location>
        <begin position="235"/>
        <end position="353"/>
    </location>
</feature>
<dbReference type="Pfam" id="PF01412">
    <property type="entry name" value="ArfGap"/>
    <property type="match status" value="1"/>
</dbReference>
<dbReference type="PANTHER" id="PTHR46220">
    <property type="entry name" value="ADP-RIBOSYLATION FACTOR GTPASE-ACTIVATING PROTEIN AGD12"/>
    <property type="match status" value="1"/>
</dbReference>
<dbReference type="InterPro" id="IPR044518">
    <property type="entry name" value="ARF_GAP_AGD11/12/13"/>
</dbReference>
<keyword evidence="10" id="KW-1185">Reference proteome</keyword>
<keyword evidence="3 5" id="KW-0863">Zinc-finger</keyword>
<evidence type="ECO:0000256" key="1">
    <source>
        <dbReference type="ARBA" id="ARBA00022468"/>
    </source>
</evidence>
<feature type="compositionally biased region" description="Low complexity" evidence="6">
    <location>
        <begin position="30"/>
        <end position="40"/>
    </location>
</feature>
<evidence type="ECO:0000256" key="5">
    <source>
        <dbReference type="PROSITE-ProRule" id="PRU00288"/>
    </source>
</evidence>
<evidence type="ECO:0000256" key="4">
    <source>
        <dbReference type="ARBA" id="ARBA00022833"/>
    </source>
</evidence>
<dbReference type="FunFam" id="1.10.220.150:FF:000009">
    <property type="entry name" value="stromal membrane-associated protein 1 isoform X1"/>
    <property type="match status" value="1"/>
</dbReference>
<dbReference type="PANTHER" id="PTHR46220:SF2">
    <property type="entry name" value="ADP-RIBOSYLATION FACTOR GTPASE-ACTIVATING PROTEIN AGD11-RELATED"/>
    <property type="match status" value="1"/>
</dbReference>
<dbReference type="SUPFAM" id="SSF49562">
    <property type="entry name" value="C2 domain (Calcium/lipid-binding domain, CaLB)"/>
    <property type="match status" value="1"/>
</dbReference>
<dbReference type="InterPro" id="IPR038508">
    <property type="entry name" value="ArfGAP_dom_sf"/>
</dbReference>
<feature type="region of interest" description="Disordered" evidence="6">
    <location>
        <begin position="7"/>
        <end position="40"/>
    </location>
</feature>
<dbReference type="GO" id="GO:0008270">
    <property type="term" value="F:zinc ion binding"/>
    <property type="evidence" value="ECO:0007669"/>
    <property type="project" value="UniProtKB-KW"/>
</dbReference>
<dbReference type="InterPro" id="IPR001164">
    <property type="entry name" value="ArfGAP_dom"/>
</dbReference>
<dbReference type="AlphaFoldDB" id="A0AA88E5B8"/>
<protein>
    <recommendedName>
        <fullName evidence="11">ADP-ribosylation factor GTPase-activating protein AGD11</fullName>
    </recommendedName>
</protein>
<dbReference type="PRINTS" id="PR00405">
    <property type="entry name" value="REVINTRACTNG"/>
</dbReference>
<dbReference type="Gene3D" id="2.60.40.150">
    <property type="entry name" value="C2 domain"/>
    <property type="match status" value="1"/>
</dbReference>
<keyword evidence="2" id="KW-0479">Metal-binding</keyword>
<dbReference type="Pfam" id="PF00168">
    <property type="entry name" value="C2"/>
    <property type="match status" value="1"/>
</dbReference>
<feature type="compositionally biased region" description="Basic residues" evidence="6">
    <location>
        <begin position="13"/>
        <end position="23"/>
    </location>
</feature>
<evidence type="ECO:0000256" key="3">
    <source>
        <dbReference type="ARBA" id="ARBA00022771"/>
    </source>
</evidence>
<dbReference type="InterPro" id="IPR037278">
    <property type="entry name" value="ARFGAP/RecO"/>
</dbReference>
<dbReference type="GO" id="GO:0005096">
    <property type="term" value="F:GTPase activator activity"/>
    <property type="evidence" value="ECO:0007669"/>
    <property type="project" value="UniProtKB-KW"/>
</dbReference>
<dbReference type="InterPro" id="IPR035892">
    <property type="entry name" value="C2_domain_sf"/>
</dbReference>
<comment type="caution">
    <text evidence="9">The sequence shown here is derived from an EMBL/GenBank/DDBJ whole genome shotgun (WGS) entry which is preliminary data.</text>
</comment>